<feature type="domain" description="MacB-like periplasmic core" evidence="9">
    <location>
        <begin position="469"/>
        <end position="655"/>
    </location>
</feature>
<comment type="similarity">
    <text evidence="6">Belongs to the ABC-4 integral membrane protein family.</text>
</comment>
<keyword evidence="3 7" id="KW-0812">Transmembrane</keyword>
<keyword evidence="11" id="KW-1185">Reference proteome</keyword>
<dbReference type="InterPro" id="IPR050250">
    <property type="entry name" value="Macrolide_Exporter_MacB"/>
</dbReference>
<feature type="domain" description="ABC3 transporter permease C-terminal" evidence="8">
    <location>
        <begin position="696"/>
        <end position="814"/>
    </location>
</feature>
<feature type="transmembrane region" description="Helical" evidence="7">
    <location>
        <begin position="779"/>
        <end position="805"/>
    </location>
</feature>
<reference evidence="10" key="1">
    <citation type="submission" date="2021-01" db="EMBL/GenBank/DDBJ databases">
        <title>Whole genome shotgun sequence of Virgisporangium aliadipatigenens NBRC 105644.</title>
        <authorList>
            <person name="Komaki H."/>
            <person name="Tamura T."/>
        </authorList>
    </citation>
    <scope>NUCLEOTIDE SEQUENCE</scope>
    <source>
        <strain evidence="10">NBRC 105644</strain>
    </source>
</reference>
<feature type="domain" description="ABC3 transporter permease C-terminal" evidence="8">
    <location>
        <begin position="256"/>
        <end position="371"/>
    </location>
</feature>
<evidence type="ECO:0000256" key="6">
    <source>
        <dbReference type="ARBA" id="ARBA00038076"/>
    </source>
</evidence>
<sequence>MTVFRTALRTVLAHRARLLMTVLAVLLGVAFVAGTLVFTTSVSDAYVASSRQGLSGVDVRVRPVEEGRLLDEALRAKTAALPGVTGAAGAVEGFTALAGKDGRLVGDGWPTRGANPSGTRHRLTTGRMPAVEGEIALDSHTARRTGYAVGDTVRLSVSGPVLTPTVTGVFDTDDGNVAAGGTLVLFDTATAQRLLAEPGRYNQIDLAVGPGFDPDALKALLPYGVEAVTAAQLAERQAERNAESVTALSQVLLACAGVALFVGIFLIVNTFTMLVTQRTRELALLRAVGASRGQVTRSVLVEAFLVGSVASAIGLAVGIGGGYALFAAGDSLPDGPLVVDAATVAVSLGLGIGVTLFAAWLPARRAARIPPVAALAGVHAPASARSLRVRNGIGAVLAVAGGALVIVSTVRADGVLPLGLGVVLLLPGVFVLTPFLSRGVIAVVAPALRRTGVVGGLAGRNAVRNPRRTAATASALTIGLTLVAALTVIGAGADRAAHRLAASDYLTADYIVSMANSGPLAPDTDDILRELPEVTASSPRRVAHATFNGVQREVTAWRMAEYRQLLTLEFTAGGYANGDAAVVDADTATGNGWRVGDTLAVVWPDGAPGTLTLSGIYKGTFDDGVKVDLSLLDPHLDRVSATDVYVRTRGGVTAANERALAHALGDSPAVLVRDKSALLDDVIGQIGIILTVLYGMLALAVVVAVLGIVNTMAMSVHERTREIGLLRAVGLDRAGVRRMVRLESVVISLFGGVLGVGLGVFVGWAVGDVVSTKEGITTWAFVLPWGLLLLCLCGAAGAGVVAAIWPARRAARLDLLAAIRTE</sequence>
<evidence type="ECO:0000259" key="8">
    <source>
        <dbReference type="Pfam" id="PF02687"/>
    </source>
</evidence>
<gene>
    <name evidence="10" type="ORF">Val02_56590</name>
</gene>
<evidence type="ECO:0000256" key="7">
    <source>
        <dbReference type="SAM" id="Phobius"/>
    </source>
</evidence>
<feature type="transmembrane region" description="Helical" evidence="7">
    <location>
        <begin position="686"/>
        <end position="709"/>
    </location>
</feature>
<dbReference type="AlphaFoldDB" id="A0A8J3YS74"/>
<dbReference type="InterPro" id="IPR025857">
    <property type="entry name" value="MacB_PCD"/>
</dbReference>
<comment type="subcellular location">
    <subcellularLocation>
        <location evidence="1">Cell membrane</location>
        <topology evidence="1">Multi-pass membrane protein</topology>
    </subcellularLocation>
</comment>
<feature type="domain" description="MacB-like periplasmic core" evidence="9">
    <location>
        <begin position="19"/>
        <end position="220"/>
    </location>
</feature>
<evidence type="ECO:0000256" key="1">
    <source>
        <dbReference type="ARBA" id="ARBA00004651"/>
    </source>
</evidence>
<feature type="transmembrane region" description="Helical" evidence="7">
    <location>
        <begin position="745"/>
        <end position="767"/>
    </location>
</feature>
<dbReference type="Proteomes" id="UP000619260">
    <property type="component" value="Unassembled WGS sequence"/>
</dbReference>
<evidence type="ECO:0000313" key="10">
    <source>
        <dbReference type="EMBL" id="GIJ48773.1"/>
    </source>
</evidence>
<evidence type="ECO:0000256" key="2">
    <source>
        <dbReference type="ARBA" id="ARBA00022475"/>
    </source>
</evidence>
<feature type="transmembrane region" description="Helical" evidence="7">
    <location>
        <begin position="251"/>
        <end position="276"/>
    </location>
</feature>
<feature type="transmembrane region" description="Helical" evidence="7">
    <location>
        <begin position="393"/>
        <end position="412"/>
    </location>
</feature>
<dbReference type="PANTHER" id="PTHR30572">
    <property type="entry name" value="MEMBRANE COMPONENT OF TRANSPORTER-RELATED"/>
    <property type="match status" value="1"/>
</dbReference>
<dbReference type="InterPro" id="IPR003838">
    <property type="entry name" value="ABC3_permease_C"/>
</dbReference>
<organism evidence="10 11">
    <name type="scientific">Virgisporangium aliadipatigenens</name>
    <dbReference type="NCBI Taxonomy" id="741659"/>
    <lineage>
        <taxon>Bacteria</taxon>
        <taxon>Bacillati</taxon>
        <taxon>Actinomycetota</taxon>
        <taxon>Actinomycetes</taxon>
        <taxon>Micromonosporales</taxon>
        <taxon>Micromonosporaceae</taxon>
        <taxon>Virgisporangium</taxon>
    </lineage>
</organism>
<evidence type="ECO:0000256" key="4">
    <source>
        <dbReference type="ARBA" id="ARBA00022989"/>
    </source>
</evidence>
<feature type="transmembrane region" description="Helical" evidence="7">
    <location>
        <begin position="18"/>
        <end position="38"/>
    </location>
</feature>
<dbReference type="EMBL" id="BOPF01000022">
    <property type="protein sequence ID" value="GIJ48773.1"/>
    <property type="molecule type" value="Genomic_DNA"/>
</dbReference>
<feature type="transmembrane region" description="Helical" evidence="7">
    <location>
        <begin position="338"/>
        <end position="361"/>
    </location>
</feature>
<dbReference type="RefSeq" id="WP_203902247.1">
    <property type="nucleotide sequence ID" value="NZ_BOPF01000022.1"/>
</dbReference>
<evidence type="ECO:0000256" key="5">
    <source>
        <dbReference type="ARBA" id="ARBA00023136"/>
    </source>
</evidence>
<accession>A0A8J3YS74</accession>
<dbReference type="Pfam" id="PF02687">
    <property type="entry name" value="FtsX"/>
    <property type="match status" value="2"/>
</dbReference>
<proteinExistence type="inferred from homology"/>
<protein>
    <submittedName>
        <fullName evidence="10">ABC transporter</fullName>
    </submittedName>
</protein>
<evidence type="ECO:0000313" key="11">
    <source>
        <dbReference type="Proteomes" id="UP000619260"/>
    </source>
</evidence>
<evidence type="ECO:0000259" key="9">
    <source>
        <dbReference type="Pfam" id="PF12704"/>
    </source>
</evidence>
<name>A0A8J3YS74_9ACTN</name>
<feature type="transmembrane region" description="Helical" evidence="7">
    <location>
        <begin position="469"/>
        <end position="493"/>
    </location>
</feature>
<evidence type="ECO:0000256" key="3">
    <source>
        <dbReference type="ARBA" id="ARBA00022692"/>
    </source>
</evidence>
<feature type="transmembrane region" description="Helical" evidence="7">
    <location>
        <begin position="418"/>
        <end position="448"/>
    </location>
</feature>
<dbReference type="Pfam" id="PF12704">
    <property type="entry name" value="MacB_PCD"/>
    <property type="match status" value="2"/>
</dbReference>
<dbReference type="GO" id="GO:0005886">
    <property type="term" value="C:plasma membrane"/>
    <property type="evidence" value="ECO:0007669"/>
    <property type="project" value="UniProtKB-SubCell"/>
</dbReference>
<keyword evidence="5 7" id="KW-0472">Membrane</keyword>
<keyword evidence="2" id="KW-1003">Cell membrane</keyword>
<dbReference type="PANTHER" id="PTHR30572:SF4">
    <property type="entry name" value="ABC TRANSPORTER PERMEASE YTRF"/>
    <property type="match status" value="1"/>
</dbReference>
<keyword evidence="4 7" id="KW-1133">Transmembrane helix</keyword>
<dbReference type="GO" id="GO:0022857">
    <property type="term" value="F:transmembrane transporter activity"/>
    <property type="evidence" value="ECO:0007669"/>
    <property type="project" value="TreeGrafter"/>
</dbReference>
<comment type="caution">
    <text evidence="10">The sequence shown here is derived from an EMBL/GenBank/DDBJ whole genome shotgun (WGS) entry which is preliminary data.</text>
</comment>
<feature type="transmembrane region" description="Helical" evidence="7">
    <location>
        <begin position="299"/>
        <end position="326"/>
    </location>
</feature>